<dbReference type="GO" id="GO:0003677">
    <property type="term" value="F:DNA binding"/>
    <property type="evidence" value="ECO:0007669"/>
    <property type="project" value="UniProtKB-UniRule"/>
</dbReference>
<dbReference type="Gene3D" id="3.30.1360.40">
    <property type="match status" value="1"/>
</dbReference>
<sequence length="852" mass="95397">MKPFAQETISVSLEEEMKSSYMDYAMSVIVGRALPDVRDGLKPVHRRIMYAMNQLNNVWNKPHKKSARIVGDVIGKYHPHGDSAVYDTIVRMAQKFSLRYTLIDGQGNFGSVDGDNAAAMRYTEIRISRIGQELMTDIDSQTVDFGPNYDNSEVEPLVLPARIPNLLVNGSSGIAVGMATNIPPHQISEVINACLSYLDNPEISINDLIKIMPAPDFPTGGIIYGTQGVHDGYRTGRGRVIIRAKVHFEDLEKGNRNSIIIDELPYQVNKKNLLEKIADLVNNKKLEGISDIRDESDRDGMRVVLELKRGENPEIVTNNLYRLTSLQYSFGMNFVALVKGKPQVLNLKYIIQYFIEHRREVVTRRTIFDLKKARERGHLLEGLAVALSNINEIIALIKSSSSRQEAHEALMKKSWPSSLIEKMLGKIDEKLIRPEELRNSYGIRKDGYLLSDPQAKAILDMQLSKLTSLEQDKIFRDYKNIVDTICDLLDVLDKPERVNQIIKDELCSTKKEFGDKRMSQIVTTTQDFCAEDLIPAQDMMITLSHAGYIKAQPLSDYRSQKRGGKGKIAAKTREQDFIEHVFTSNTHDYILCFSTRGRCYWVKVHEVPQGSRVSRGRPIVNIFQLQEGEKITAILSVKEFTEDNFVFMATSMGTVKKTSLSEFNSPRRSGLIAINLDDGDHLIGVAITEGNSDVMLFSDVGKAVRFSEQDVRKMGRAARGVRGITLGTDQKVITMLVTEREENIAVLAATENGFGKRTLIEEYPRHGRGTKGVIAIQQSKRNGRVVSAALVSPGDEVMLITLSGVLIRLCVNGIREVGRSAQGVNLINLSGKDTLVKVQKIVESEDDSSDEE</sequence>
<name>A0A0S4M3K6_9BURK</name>
<evidence type="ECO:0000313" key="12">
    <source>
        <dbReference type="Proteomes" id="UP000198651"/>
    </source>
</evidence>
<keyword evidence="7 8" id="KW-0413">Isomerase</keyword>
<comment type="similarity">
    <text evidence="2 8">Belongs to the type II topoisomerase GyrA/ParC subunit family.</text>
</comment>
<dbReference type="PROSITE" id="PS52040">
    <property type="entry name" value="TOPO_IIA"/>
    <property type="match status" value="1"/>
</dbReference>
<evidence type="ECO:0000259" key="10">
    <source>
        <dbReference type="PROSITE" id="PS52040"/>
    </source>
</evidence>
<dbReference type="Gene3D" id="2.120.10.90">
    <property type="entry name" value="DNA gyrase/topoisomerase IV, subunit A, C-terminal"/>
    <property type="match status" value="1"/>
</dbReference>
<gene>
    <name evidence="8 11" type="primary">gyrA</name>
    <name evidence="11" type="ORF">Ark11_1409</name>
</gene>
<dbReference type="HAMAP" id="MF_01897">
    <property type="entry name" value="GyrA"/>
    <property type="match status" value="1"/>
</dbReference>
<dbReference type="Gene3D" id="1.10.268.10">
    <property type="entry name" value="Topoisomerase, domain 3"/>
    <property type="match status" value="1"/>
</dbReference>
<comment type="subcellular location">
    <subcellularLocation>
        <location evidence="8">Cytoplasm</location>
    </subcellularLocation>
</comment>
<dbReference type="SMART" id="SM00434">
    <property type="entry name" value="TOP4c"/>
    <property type="match status" value="1"/>
</dbReference>
<accession>A0A0S4M3K6</accession>
<evidence type="ECO:0000256" key="9">
    <source>
        <dbReference type="PROSITE-ProRule" id="PRU01384"/>
    </source>
</evidence>
<dbReference type="GO" id="GO:0005737">
    <property type="term" value="C:cytoplasm"/>
    <property type="evidence" value="ECO:0007669"/>
    <property type="project" value="UniProtKB-SubCell"/>
</dbReference>
<comment type="catalytic activity">
    <reaction evidence="1 8 9">
        <text>ATP-dependent breakage, passage and rejoining of double-stranded DNA.</text>
        <dbReference type="EC" id="5.6.2.2"/>
    </reaction>
</comment>
<protein>
    <recommendedName>
        <fullName evidence="8">DNA gyrase subunit A</fullName>
        <ecNumber evidence="8">5.6.2.2</ecNumber>
    </recommendedName>
</protein>
<dbReference type="Gene3D" id="3.90.199.10">
    <property type="entry name" value="Topoisomerase II, domain 5"/>
    <property type="match status" value="1"/>
</dbReference>
<dbReference type="Pfam" id="PF00521">
    <property type="entry name" value="DNA_topoisoIV"/>
    <property type="match status" value="1"/>
</dbReference>
<evidence type="ECO:0000256" key="1">
    <source>
        <dbReference type="ARBA" id="ARBA00000185"/>
    </source>
</evidence>
<dbReference type="AlphaFoldDB" id="A0A0S4M3K6"/>
<dbReference type="FunFam" id="3.90.199.10:FF:000001">
    <property type="entry name" value="DNA gyrase subunit A"/>
    <property type="match status" value="1"/>
</dbReference>
<dbReference type="PANTHER" id="PTHR43493">
    <property type="entry name" value="DNA GYRASE/TOPOISOMERASE SUBUNIT A"/>
    <property type="match status" value="1"/>
</dbReference>
<keyword evidence="12" id="KW-1185">Reference proteome</keyword>
<dbReference type="GO" id="GO:0005524">
    <property type="term" value="F:ATP binding"/>
    <property type="evidence" value="ECO:0007669"/>
    <property type="project" value="UniProtKB-UniRule"/>
</dbReference>
<dbReference type="Pfam" id="PF03989">
    <property type="entry name" value="DNA_gyraseA_C"/>
    <property type="match status" value="6"/>
</dbReference>
<dbReference type="STRING" id="1561003.Ark11_1409"/>
<dbReference type="InterPro" id="IPR050220">
    <property type="entry name" value="Type_II_DNA_Topoisomerases"/>
</dbReference>
<dbReference type="InterPro" id="IPR002205">
    <property type="entry name" value="Topo_IIA_dom_A"/>
</dbReference>
<evidence type="ECO:0000256" key="8">
    <source>
        <dbReference type="HAMAP-Rule" id="MF_01897"/>
    </source>
</evidence>
<evidence type="ECO:0000256" key="3">
    <source>
        <dbReference type="ARBA" id="ARBA00022741"/>
    </source>
</evidence>
<feature type="domain" description="Topo IIA-type catalytic" evidence="10">
    <location>
        <begin position="34"/>
        <end position="533"/>
    </location>
</feature>
<dbReference type="SUPFAM" id="SSF56719">
    <property type="entry name" value="Type II DNA topoisomerase"/>
    <property type="match status" value="1"/>
</dbReference>
<evidence type="ECO:0000256" key="5">
    <source>
        <dbReference type="ARBA" id="ARBA00023029"/>
    </source>
</evidence>
<dbReference type="PANTHER" id="PTHR43493:SF5">
    <property type="entry name" value="DNA GYRASE SUBUNIT A, CHLOROPLASTIC_MITOCHONDRIAL"/>
    <property type="match status" value="1"/>
</dbReference>
<evidence type="ECO:0000256" key="6">
    <source>
        <dbReference type="ARBA" id="ARBA00023125"/>
    </source>
</evidence>
<keyword evidence="6 8" id="KW-0238">DNA-binding</keyword>
<dbReference type="RefSeq" id="WP_092343356.1">
    <property type="nucleotide sequence ID" value="NZ_FLSL01000097.1"/>
</dbReference>
<dbReference type="CDD" id="cd00187">
    <property type="entry name" value="TOP4c"/>
    <property type="match status" value="1"/>
</dbReference>
<dbReference type="InterPro" id="IPR013757">
    <property type="entry name" value="Topo_IIA_A_a_sf"/>
</dbReference>
<dbReference type="Proteomes" id="UP000198651">
    <property type="component" value="Chromosome I"/>
</dbReference>
<dbReference type="FunFam" id="3.30.1360.40:FF:000002">
    <property type="entry name" value="DNA gyrase subunit A"/>
    <property type="match status" value="1"/>
</dbReference>
<comment type="subunit">
    <text evidence="8">Heterotetramer, composed of two GyrA and two GyrB chains. In the heterotetramer, GyrA contains the active site tyrosine that forms a transient covalent intermediate with DNA, while GyrB binds cofactors and catalyzes ATP hydrolysis.</text>
</comment>
<dbReference type="InterPro" id="IPR006691">
    <property type="entry name" value="GyrA/parC_rep"/>
</dbReference>
<dbReference type="GO" id="GO:0034335">
    <property type="term" value="F:DNA negative supercoiling activity"/>
    <property type="evidence" value="ECO:0007669"/>
    <property type="project" value="UniProtKB-ARBA"/>
</dbReference>
<dbReference type="NCBIfam" id="NF004043">
    <property type="entry name" value="PRK05560.1"/>
    <property type="match status" value="1"/>
</dbReference>
<reference evidence="12" key="1">
    <citation type="submission" date="2015-11" db="EMBL/GenBank/DDBJ databases">
        <authorList>
            <person name="Seth-Smith H.M.B."/>
        </authorList>
    </citation>
    <scope>NUCLEOTIDE SEQUENCE [LARGE SCALE GENOMIC DNA]</scope>
    <source>
        <strain evidence="12">2013Ark11</strain>
    </source>
</reference>
<dbReference type="InterPro" id="IPR005743">
    <property type="entry name" value="GyrA"/>
</dbReference>
<dbReference type="EC" id="5.6.2.2" evidence="8"/>
<feature type="active site" description="O-(5'-phospho-DNA)-tyrosine intermediate" evidence="8 9">
    <location>
        <position position="122"/>
    </location>
</feature>
<proteinExistence type="inferred from homology"/>
<dbReference type="GO" id="GO:0006261">
    <property type="term" value="P:DNA-templated DNA replication"/>
    <property type="evidence" value="ECO:0007669"/>
    <property type="project" value="UniProtKB-UniRule"/>
</dbReference>
<feature type="short sequence motif" description="GyrA-box" evidence="8">
    <location>
        <begin position="560"/>
        <end position="566"/>
    </location>
</feature>
<dbReference type="InterPro" id="IPR013758">
    <property type="entry name" value="Topo_IIA_A/C_ab"/>
</dbReference>
<dbReference type="InterPro" id="IPR035516">
    <property type="entry name" value="Gyrase/topoIV_suA_C"/>
</dbReference>
<dbReference type="NCBIfam" id="NF004044">
    <property type="entry name" value="PRK05561.1"/>
    <property type="match status" value="1"/>
</dbReference>
<dbReference type="OrthoDB" id="9806486at2"/>
<dbReference type="GO" id="GO:0009330">
    <property type="term" value="C:DNA topoisomerase type II (double strand cut, ATP-hydrolyzing) complex"/>
    <property type="evidence" value="ECO:0007669"/>
    <property type="project" value="TreeGrafter"/>
</dbReference>
<dbReference type="FunFam" id="2.120.10.90:FF:000004">
    <property type="entry name" value="DNA gyrase subunit A"/>
    <property type="match status" value="1"/>
</dbReference>
<evidence type="ECO:0000256" key="2">
    <source>
        <dbReference type="ARBA" id="ARBA00008263"/>
    </source>
</evidence>
<evidence type="ECO:0000256" key="4">
    <source>
        <dbReference type="ARBA" id="ARBA00022840"/>
    </source>
</evidence>
<dbReference type="PATRIC" id="fig|1561003.3.peg.1454"/>
<keyword evidence="4 8" id="KW-0067">ATP-binding</keyword>
<keyword evidence="8" id="KW-0963">Cytoplasm</keyword>
<dbReference type="GO" id="GO:0006265">
    <property type="term" value="P:DNA topological change"/>
    <property type="evidence" value="ECO:0007669"/>
    <property type="project" value="UniProtKB-UniRule"/>
</dbReference>
<organism evidence="11 12">
    <name type="scientific">Candidatus Ichthyocystis hellenicum</name>
    <dbReference type="NCBI Taxonomy" id="1561003"/>
    <lineage>
        <taxon>Bacteria</taxon>
        <taxon>Pseudomonadati</taxon>
        <taxon>Pseudomonadota</taxon>
        <taxon>Betaproteobacteria</taxon>
        <taxon>Burkholderiales</taxon>
        <taxon>Candidatus Ichthyocystis</taxon>
    </lineage>
</organism>
<dbReference type="SUPFAM" id="SSF101904">
    <property type="entry name" value="GyrA/ParC C-terminal domain-like"/>
    <property type="match status" value="1"/>
</dbReference>
<evidence type="ECO:0000313" key="11">
    <source>
        <dbReference type="EMBL" id="CUT18209.1"/>
    </source>
</evidence>
<dbReference type="GO" id="GO:0005694">
    <property type="term" value="C:chromosome"/>
    <property type="evidence" value="ECO:0007669"/>
    <property type="project" value="InterPro"/>
</dbReference>
<dbReference type="NCBIfam" id="TIGR01063">
    <property type="entry name" value="gyrA"/>
    <property type="match status" value="1"/>
</dbReference>
<dbReference type="EMBL" id="LN906597">
    <property type="protein sequence ID" value="CUT18209.1"/>
    <property type="molecule type" value="Genomic_DNA"/>
</dbReference>
<keyword evidence="5 8" id="KW-0799">Topoisomerase</keyword>
<dbReference type="InterPro" id="IPR013760">
    <property type="entry name" value="Topo_IIA-like_dom_sf"/>
</dbReference>
<evidence type="ECO:0000256" key="7">
    <source>
        <dbReference type="ARBA" id="ARBA00023235"/>
    </source>
</evidence>
<keyword evidence="3 8" id="KW-0547">Nucleotide-binding</keyword>
<comment type="function">
    <text evidence="8">A type II topoisomerase that negatively supercoils closed circular double-stranded (ds) DNA in an ATP-dependent manner to modulate DNA topology and maintain chromosomes in an underwound state. Negative supercoiling favors strand separation, and DNA replication, transcription, recombination and repair, all of which involve strand separation. Also able to catalyze the interconversion of other topological isomers of dsDNA rings, including catenanes and knotted rings. Type II topoisomerases break and join 2 DNA strands simultaneously in an ATP-dependent manner.</text>
</comment>
<comment type="miscellaneous">
    <text evidence="8">Few gyrases are as efficient as E.coli at forming negative supercoils. Not all organisms have 2 type II topoisomerases; in organisms with a single type II topoisomerase this enzyme also has to decatenate newly replicated chromosomes.</text>
</comment>